<evidence type="ECO:0000313" key="2">
    <source>
        <dbReference type="Proteomes" id="UP000612361"/>
    </source>
</evidence>
<dbReference type="PROSITE" id="PS51257">
    <property type="entry name" value="PROKAR_LIPOPROTEIN"/>
    <property type="match status" value="1"/>
</dbReference>
<dbReference type="EMBL" id="JACOGG010000003">
    <property type="protein sequence ID" value="MBC3934482.1"/>
    <property type="molecule type" value="Genomic_DNA"/>
</dbReference>
<protein>
    <recommendedName>
        <fullName evidence="3">Lipoprotein</fullName>
    </recommendedName>
</protein>
<gene>
    <name evidence="1" type="ORF">H8K47_03845</name>
</gene>
<evidence type="ECO:0008006" key="3">
    <source>
        <dbReference type="Google" id="ProtNLM"/>
    </source>
</evidence>
<name>A0A923I0Z8_9BURK</name>
<dbReference type="Proteomes" id="UP000612361">
    <property type="component" value="Unassembled WGS sequence"/>
</dbReference>
<accession>A0A923I0Z8</accession>
<proteinExistence type="predicted"/>
<comment type="caution">
    <text evidence="1">The sequence shown here is derived from an EMBL/GenBank/DDBJ whole genome shotgun (WGS) entry which is preliminary data.</text>
</comment>
<keyword evidence="2" id="KW-1185">Reference proteome</keyword>
<evidence type="ECO:0000313" key="1">
    <source>
        <dbReference type="EMBL" id="MBC3934482.1"/>
    </source>
</evidence>
<dbReference type="AlphaFoldDB" id="A0A923I0Z8"/>
<sequence>MNLKCVLLLAVIAVLTACGKSETKRHLGDGVIYPPVPGSLTFSLESTDMGKIDCVIQQAGSHKILVTLKKTETEVMQTAPGAPAPRIPTQYVVSGMWEVRGDSAELSQFSKALTTCQSSPGDDGANLTTTFTTKS</sequence>
<reference evidence="1" key="1">
    <citation type="submission" date="2020-08" db="EMBL/GenBank/DDBJ databases">
        <title>Novel species isolated from subtropical streams in China.</title>
        <authorList>
            <person name="Lu H."/>
        </authorList>
    </citation>
    <scope>NUCLEOTIDE SEQUENCE</scope>
    <source>
        <strain evidence="1">CY7W</strain>
    </source>
</reference>
<organism evidence="1 2">
    <name type="scientific">Undibacterium rugosum</name>
    <dbReference type="NCBI Taxonomy" id="2762291"/>
    <lineage>
        <taxon>Bacteria</taxon>
        <taxon>Pseudomonadati</taxon>
        <taxon>Pseudomonadota</taxon>
        <taxon>Betaproteobacteria</taxon>
        <taxon>Burkholderiales</taxon>
        <taxon>Oxalobacteraceae</taxon>
        <taxon>Undibacterium</taxon>
    </lineage>
</organism>
<dbReference type="RefSeq" id="WP_186880100.1">
    <property type="nucleotide sequence ID" value="NZ_JACOGG010000003.1"/>
</dbReference>